<dbReference type="STRING" id="530584.SAMN05421630_107144"/>
<sequence>MVQAITATYVQEEDDWTITVAGLGKELKGRAPGIIAARDRADQLVEKLVPDGNSPTVVHLLRGSALEFTTAYMTARLARPEPVAEQPAAEEDTPATDAQATANSTDSADVVDTVDADGDENPATVSEETEQPQSTTPAEARQVSTEPETPEQSGKRAVPRKELSKSPGNATANPRTSNDEGRQAGGAYVSSAAGSLPRAAGSASAAG</sequence>
<evidence type="ECO:0000313" key="2">
    <source>
        <dbReference type="EMBL" id="SDD28936.1"/>
    </source>
</evidence>
<protein>
    <submittedName>
        <fullName evidence="2">Uncharacterized protein</fullName>
    </submittedName>
</protein>
<dbReference type="RefSeq" id="WP_420848822.1">
    <property type="nucleotide sequence ID" value="NZ_CP016353.1"/>
</dbReference>
<feature type="compositionally biased region" description="Polar residues" evidence="1">
    <location>
        <begin position="123"/>
        <end position="152"/>
    </location>
</feature>
<feature type="region of interest" description="Disordered" evidence="1">
    <location>
        <begin position="80"/>
        <end position="207"/>
    </location>
</feature>
<dbReference type="EMBL" id="FMZE01000007">
    <property type="protein sequence ID" value="SDD28936.1"/>
    <property type="molecule type" value="Genomic_DNA"/>
</dbReference>
<reference evidence="2 3" key="1">
    <citation type="submission" date="2016-10" db="EMBL/GenBank/DDBJ databases">
        <authorList>
            <person name="de Groot N.N."/>
        </authorList>
    </citation>
    <scope>NUCLEOTIDE SEQUENCE [LARGE SCALE GENOMIC DNA]</scope>
    <source>
        <strain evidence="2 3">CGMCC 4.5506</strain>
    </source>
</reference>
<keyword evidence="3" id="KW-1185">Reference proteome</keyword>
<gene>
    <name evidence="2" type="ORF">SAMN05421630_107144</name>
</gene>
<dbReference type="Proteomes" id="UP000199494">
    <property type="component" value="Unassembled WGS sequence"/>
</dbReference>
<name>A0A222W0T0_9PSEU</name>
<feature type="compositionally biased region" description="Low complexity" evidence="1">
    <location>
        <begin position="185"/>
        <end position="195"/>
    </location>
</feature>
<dbReference type="KEGG" id="pmad:BAY61_25100"/>
<organism evidence="2 3">
    <name type="scientific">Prauserella marina</name>
    <dbReference type="NCBI Taxonomy" id="530584"/>
    <lineage>
        <taxon>Bacteria</taxon>
        <taxon>Bacillati</taxon>
        <taxon>Actinomycetota</taxon>
        <taxon>Actinomycetes</taxon>
        <taxon>Pseudonocardiales</taxon>
        <taxon>Pseudonocardiaceae</taxon>
        <taxon>Prauserella</taxon>
    </lineage>
</organism>
<dbReference type="AlphaFoldDB" id="A0A222W0T0"/>
<accession>A0A222W0T0</accession>
<evidence type="ECO:0000256" key="1">
    <source>
        <dbReference type="SAM" id="MobiDB-lite"/>
    </source>
</evidence>
<evidence type="ECO:0000313" key="3">
    <source>
        <dbReference type="Proteomes" id="UP000199494"/>
    </source>
</evidence>
<proteinExistence type="predicted"/>
<feature type="compositionally biased region" description="Polar residues" evidence="1">
    <location>
        <begin position="166"/>
        <end position="176"/>
    </location>
</feature>